<comment type="caution">
    <text evidence="6">The sequence shown here is derived from an EMBL/GenBank/DDBJ whole genome shotgun (WGS) entry which is preliminary data.</text>
</comment>
<comment type="similarity">
    <text evidence="1">Belongs to the ABC transporter superfamily.</text>
</comment>
<dbReference type="GO" id="GO:0005524">
    <property type="term" value="F:ATP binding"/>
    <property type="evidence" value="ECO:0007669"/>
    <property type="project" value="UniProtKB-KW"/>
</dbReference>
<dbReference type="Proteomes" id="UP001524318">
    <property type="component" value="Unassembled WGS sequence"/>
</dbReference>
<evidence type="ECO:0000256" key="2">
    <source>
        <dbReference type="ARBA" id="ARBA00022448"/>
    </source>
</evidence>
<dbReference type="EMBL" id="JANCLV010000012">
    <property type="protein sequence ID" value="MCP9001154.1"/>
    <property type="molecule type" value="Genomic_DNA"/>
</dbReference>
<name>A0ABT1LTC5_9MICC</name>
<dbReference type="PANTHER" id="PTHR42734">
    <property type="entry name" value="METAL TRANSPORT SYSTEM ATP-BINDING PROTEIN TM_0124-RELATED"/>
    <property type="match status" value="1"/>
</dbReference>
<keyword evidence="3" id="KW-0547">Nucleotide-binding</keyword>
<dbReference type="PROSITE" id="PS50893">
    <property type="entry name" value="ABC_TRANSPORTER_2"/>
    <property type="match status" value="1"/>
</dbReference>
<dbReference type="InterPro" id="IPR003439">
    <property type="entry name" value="ABC_transporter-like_ATP-bd"/>
</dbReference>
<evidence type="ECO:0000313" key="6">
    <source>
        <dbReference type="EMBL" id="MCP9001154.1"/>
    </source>
</evidence>
<proteinExistence type="inferred from homology"/>
<keyword evidence="4 6" id="KW-0067">ATP-binding</keyword>
<evidence type="ECO:0000256" key="1">
    <source>
        <dbReference type="ARBA" id="ARBA00005417"/>
    </source>
</evidence>
<dbReference type="Pfam" id="PF00005">
    <property type="entry name" value="ABC_tran"/>
    <property type="match status" value="1"/>
</dbReference>
<dbReference type="RefSeq" id="WP_254751640.1">
    <property type="nucleotide sequence ID" value="NZ_JANCLV010000012.1"/>
</dbReference>
<protein>
    <submittedName>
        <fullName evidence="6">Metal ABC transporter ATP-binding protein</fullName>
    </submittedName>
</protein>
<organism evidence="6 7">
    <name type="scientific">Pseudarthrobacter humi</name>
    <dbReference type="NCBI Taxonomy" id="2952523"/>
    <lineage>
        <taxon>Bacteria</taxon>
        <taxon>Bacillati</taxon>
        <taxon>Actinomycetota</taxon>
        <taxon>Actinomycetes</taxon>
        <taxon>Micrococcales</taxon>
        <taxon>Micrococcaceae</taxon>
        <taxon>Pseudarthrobacter</taxon>
    </lineage>
</organism>
<dbReference type="SMART" id="SM00382">
    <property type="entry name" value="AAA"/>
    <property type="match status" value="1"/>
</dbReference>
<reference evidence="6 7" key="1">
    <citation type="submission" date="2022-06" db="EMBL/GenBank/DDBJ databases">
        <title>Pseudarthrobacter sp. strain RMG13 Genome sequencing and assembly.</title>
        <authorList>
            <person name="Kim I."/>
        </authorList>
    </citation>
    <scope>NUCLEOTIDE SEQUENCE [LARGE SCALE GENOMIC DNA]</scope>
    <source>
        <strain evidence="6 7">RMG13</strain>
    </source>
</reference>
<evidence type="ECO:0000256" key="3">
    <source>
        <dbReference type="ARBA" id="ARBA00022741"/>
    </source>
</evidence>
<dbReference type="InterPro" id="IPR050153">
    <property type="entry name" value="Metal_Ion_Import_ABC"/>
</dbReference>
<evidence type="ECO:0000259" key="5">
    <source>
        <dbReference type="PROSITE" id="PS50893"/>
    </source>
</evidence>
<keyword evidence="2" id="KW-0813">Transport</keyword>
<evidence type="ECO:0000256" key="4">
    <source>
        <dbReference type="ARBA" id="ARBA00022840"/>
    </source>
</evidence>
<gene>
    <name evidence="6" type="ORF">NFC73_15685</name>
</gene>
<dbReference type="PROSITE" id="PS00211">
    <property type="entry name" value="ABC_TRANSPORTER_1"/>
    <property type="match status" value="1"/>
</dbReference>
<evidence type="ECO:0000313" key="7">
    <source>
        <dbReference type="Proteomes" id="UP001524318"/>
    </source>
</evidence>
<dbReference type="InterPro" id="IPR003593">
    <property type="entry name" value="AAA+_ATPase"/>
</dbReference>
<dbReference type="InterPro" id="IPR027417">
    <property type="entry name" value="P-loop_NTPase"/>
</dbReference>
<dbReference type="SUPFAM" id="SSF52540">
    <property type="entry name" value="P-loop containing nucleoside triphosphate hydrolases"/>
    <property type="match status" value="1"/>
</dbReference>
<dbReference type="Gene3D" id="3.40.50.300">
    <property type="entry name" value="P-loop containing nucleotide triphosphate hydrolases"/>
    <property type="match status" value="1"/>
</dbReference>
<feature type="domain" description="ABC transporter" evidence="5">
    <location>
        <begin position="6"/>
        <end position="240"/>
    </location>
</feature>
<keyword evidence="7" id="KW-1185">Reference proteome</keyword>
<dbReference type="PANTHER" id="PTHR42734:SF5">
    <property type="entry name" value="IRON TRANSPORT SYSTEM ATP-BINDING PROTEIN HI_0361-RELATED"/>
    <property type="match status" value="1"/>
</dbReference>
<accession>A0ABT1LTC5</accession>
<dbReference type="InterPro" id="IPR017871">
    <property type="entry name" value="ABC_transporter-like_CS"/>
</dbReference>
<dbReference type="CDD" id="cd03235">
    <property type="entry name" value="ABC_Metallic_Cations"/>
    <property type="match status" value="1"/>
</dbReference>
<sequence length="264" mass="28346">MSSPAILVENVTVHYGEVLALDSASLTVDAARICGLIGMNGSGKSTLFKVIMGMIKPDAGRVLIGGQSPTKARKEGGIGYVPQSEDVDWQFPLSVRDVVMMGRYGHQGFTRRPSKADRAAVDQALDRVELGEYAERQIGQLSGGQKKRAFVARGIAQGATMMLLDEPFAGVDKRSEATITRLLRELASDGCTILISTHDLHALPGLCDEAVLLMRRVLMHGAPELVLQPENLAMAFGLDVLNRDLPEPPHPAAVVHPATTESRG</sequence>